<comment type="catalytic activity">
    <reaction evidence="1">
        <text>an S-(2-hydroxyacyl)glutathione + H2O = a 2-hydroxy carboxylate + glutathione + H(+)</text>
        <dbReference type="Rhea" id="RHEA:21864"/>
        <dbReference type="ChEBI" id="CHEBI:15377"/>
        <dbReference type="ChEBI" id="CHEBI:15378"/>
        <dbReference type="ChEBI" id="CHEBI:57925"/>
        <dbReference type="ChEBI" id="CHEBI:58896"/>
        <dbReference type="ChEBI" id="CHEBI:71261"/>
        <dbReference type="EC" id="3.1.2.6"/>
    </reaction>
</comment>
<name>G0WC83_NAUDC</name>
<dbReference type="InterPro" id="IPR036866">
    <property type="entry name" value="RibonucZ/Hydroxyglut_hydro"/>
</dbReference>
<dbReference type="HOGENOM" id="CLU_030571_4_0_1"/>
<keyword evidence="14" id="KW-1185">Reference proteome</keyword>
<dbReference type="SUPFAM" id="SSF56281">
    <property type="entry name" value="Metallo-hydrolase/oxidoreductase"/>
    <property type="match status" value="1"/>
</dbReference>
<evidence type="ECO:0000256" key="11">
    <source>
        <dbReference type="ARBA" id="ARBA00054750"/>
    </source>
</evidence>
<proteinExistence type="inferred from homology"/>
<protein>
    <recommendedName>
        <fullName evidence="5">hydroxyacylglutathione hydrolase</fullName>
        <ecNumber evidence="5">3.1.2.6</ecNumber>
    </recommendedName>
    <alternativeName>
        <fullName evidence="9">Glyoxalase II</fullName>
    </alternativeName>
</protein>
<dbReference type="Pfam" id="PF16123">
    <property type="entry name" value="HAGH_C"/>
    <property type="match status" value="1"/>
</dbReference>
<dbReference type="UniPathway" id="UPA00619">
    <property type="reaction ID" value="UER00676"/>
</dbReference>
<comment type="similarity">
    <text evidence="4">Belongs to the metallo-beta-lactamase superfamily. Glyoxalase II family.</text>
</comment>
<dbReference type="InterPro" id="IPR035680">
    <property type="entry name" value="Clx_II_MBL"/>
</dbReference>
<dbReference type="FunFam" id="3.60.15.10:FF:000045">
    <property type="entry name" value="Hydroxyacylglutathione hydrolase"/>
    <property type="match status" value="1"/>
</dbReference>
<evidence type="ECO:0000256" key="10">
    <source>
        <dbReference type="ARBA" id="ARBA00051397"/>
    </source>
</evidence>
<dbReference type="RefSeq" id="XP_003670637.1">
    <property type="nucleotide sequence ID" value="XM_003670589.1"/>
</dbReference>
<dbReference type="Gene3D" id="3.60.15.10">
    <property type="entry name" value="Ribonuclease Z/Hydroxyacylglutathione hydrolase-like"/>
    <property type="match status" value="1"/>
</dbReference>
<dbReference type="Pfam" id="PF00753">
    <property type="entry name" value="Lactamase_B"/>
    <property type="match status" value="1"/>
</dbReference>
<evidence type="ECO:0000313" key="13">
    <source>
        <dbReference type="EMBL" id="CCD25394.1"/>
    </source>
</evidence>
<evidence type="ECO:0000256" key="8">
    <source>
        <dbReference type="ARBA" id="ARBA00022833"/>
    </source>
</evidence>
<dbReference type="InterPro" id="IPR001279">
    <property type="entry name" value="Metallo-B-lactamas"/>
</dbReference>
<evidence type="ECO:0000256" key="6">
    <source>
        <dbReference type="ARBA" id="ARBA00022723"/>
    </source>
</evidence>
<organism evidence="13 14">
    <name type="scientific">Naumovozyma dairenensis (strain ATCC 10597 / BCRC 20456 / CBS 421 / NBRC 0211 / NRRL Y-12639)</name>
    <name type="common">Saccharomyces dairenensis</name>
    <dbReference type="NCBI Taxonomy" id="1071378"/>
    <lineage>
        <taxon>Eukaryota</taxon>
        <taxon>Fungi</taxon>
        <taxon>Dikarya</taxon>
        <taxon>Ascomycota</taxon>
        <taxon>Saccharomycotina</taxon>
        <taxon>Saccharomycetes</taxon>
        <taxon>Saccharomycetales</taxon>
        <taxon>Saccharomycetaceae</taxon>
        <taxon>Naumovozyma</taxon>
    </lineage>
</organism>
<dbReference type="OMA" id="CKERARF"/>
<accession>G0WC83</accession>
<dbReference type="eggNOG" id="KOG0813">
    <property type="taxonomic scope" value="Eukaryota"/>
</dbReference>
<dbReference type="KEGG" id="ndi:NDAI_0F00750"/>
<dbReference type="PANTHER" id="PTHR11935:SF94">
    <property type="entry name" value="TENZING NORGAY, ISOFORM C"/>
    <property type="match status" value="1"/>
</dbReference>
<dbReference type="GO" id="GO:0046872">
    <property type="term" value="F:metal ion binding"/>
    <property type="evidence" value="ECO:0007669"/>
    <property type="project" value="UniProtKB-KW"/>
</dbReference>
<reference evidence="13 14" key="1">
    <citation type="journal article" date="2011" name="Proc. Natl. Acad. Sci. U.S.A.">
        <title>Evolutionary erosion of yeast sex chromosomes by mating-type switching accidents.</title>
        <authorList>
            <person name="Gordon J.L."/>
            <person name="Armisen D."/>
            <person name="Proux-Wera E."/>
            <person name="Oheigeartaigh S.S."/>
            <person name="Byrne K.P."/>
            <person name="Wolfe K.H."/>
        </authorList>
    </citation>
    <scope>NUCLEOTIDE SEQUENCE [LARGE SCALE GENOMIC DNA]</scope>
    <source>
        <strain evidence="14">ATCC 10597 / BCRC 20456 / CBS 421 / NBRC 0211 / NRRL Y-12639</strain>
    </source>
</reference>
<keyword evidence="6" id="KW-0479">Metal-binding</keyword>
<comment type="function">
    <text evidence="11">Thiolesterase that catalyzes the hydrolysis of S-D-lactoylglutathione to form glutathione and D-lactic acid. Involved in the metabolism of methylglyoxal, a toxic compound for yeast proliferation, by converting methylglyoxal to lactate via S-D-lactoylglutathione by sequential enzyme reactions catalyzed by glyoxalase I and glyoxalase II.</text>
</comment>
<feature type="domain" description="Metallo-beta-lactamase" evidence="12">
    <location>
        <begin position="8"/>
        <end position="181"/>
    </location>
</feature>
<evidence type="ECO:0000256" key="1">
    <source>
        <dbReference type="ARBA" id="ARBA00001623"/>
    </source>
</evidence>
<dbReference type="GO" id="GO:0005759">
    <property type="term" value="C:mitochondrial matrix"/>
    <property type="evidence" value="ECO:0007669"/>
    <property type="project" value="EnsemblFungi"/>
</dbReference>
<dbReference type="GO" id="GO:0004416">
    <property type="term" value="F:hydroxyacylglutathione hydrolase activity"/>
    <property type="evidence" value="ECO:0007669"/>
    <property type="project" value="UniProtKB-EC"/>
</dbReference>
<keyword evidence="8" id="KW-0862">Zinc</keyword>
<evidence type="ECO:0000313" key="14">
    <source>
        <dbReference type="Proteomes" id="UP000000689"/>
    </source>
</evidence>
<evidence type="ECO:0000256" key="4">
    <source>
        <dbReference type="ARBA" id="ARBA00006759"/>
    </source>
</evidence>
<dbReference type="AlphaFoldDB" id="G0WC83"/>
<comment type="cofactor">
    <cofactor evidence="2">
        <name>Zn(2+)</name>
        <dbReference type="ChEBI" id="CHEBI:29105"/>
    </cofactor>
</comment>
<evidence type="ECO:0000259" key="12">
    <source>
        <dbReference type="SMART" id="SM00849"/>
    </source>
</evidence>
<sequence length="268" mass="30729">MRWNTGGVNYCYLLSSQDKLNSWLIDPAESDEVIPNLTSSERQSIKAIVNTHHHYDHSDGNMSMINELKQEGKRFVVKIVAGSKSSPDATELPEHLQHYKLGNLDITCIRTPCHTVDSICYHVKDPETNEQCIFTGDTLFIGGCGRFFEGNGVQMDEALNERIIHGVGEPNWNLTRVYPGHEYTKSNVKFIREYVYQELGENEALDNLEKYADKHEMTCGEFTIDDELKYNPFMRLDDPLVRKAVGDDDSSWKRSKVMETLRKLKNSM</sequence>
<dbReference type="CDD" id="cd07723">
    <property type="entry name" value="hydroxyacylglutathione_hydrolase_MBL-fold"/>
    <property type="match status" value="1"/>
</dbReference>
<evidence type="ECO:0000256" key="5">
    <source>
        <dbReference type="ARBA" id="ARBA00011917"/>
    </source>
</evidence>
<dbReference type="Proteomes" id="UP000000689">
    <property type="component" value="Chromosome 6"/>
</dbReference>
<dbReference type="PANTHER" id="PTHR11935">
    <property type="entry name" value="BETA LACTAMASE DOMAIN"/>
    <property type="match status" value="1"/>
</dbReference>
<dbReference type="InterPro" id="IPR032282">
    <property type="entry name" value="HAGH_C"/>
</dbReference>
<dbReference type="OrthoDB" id="515692at2759"/>
<dbReference type="EC" id="3.1.2.6" evidence="5"/>
<comment type="pathway">
    <text evidence="3">Secondary metabolite metabolism; methylglyoxal degradation; (R)-lactate from methylglyoxal: step 2/2.</text>
</comment>
<dbReference type="GO" id="GO:0019243">
    <property type="term" value="P:methylglyoxal catabolic process to D-lactate via S-lactoyl-glutathione"/>
    <property type="evidence" value="ECO:0007669"/>
    <property type="project" value="EnsemblFungi"/>
</dbReference>
<keyword evidence="7" id="KW-0378">Hydrolase</keyword>
<dbReference type="SMART" id="SM00849">
    <property type="entry name" value="Lactamase_B"/>
    <property type="match status" value="1"/>
</dbReference>
<dbReference type="EMBL" id="HE580272">
    <property type="protein sequence ID" value="CCD25394.1"/>
    <property type="molecule type" value="Genomic_DNA"/>
</dbReference>
<dbReference type="STRING" id="1071378.G0WC83"/>
<evidence type="ECO:0000256" key="3">
    <source>
        <dbReference type="ARBA" id="ARBA00004963"/>
    </source>
</evidence>
<evidence type="ECO:0000256" key="7">
    <source>
        <dbReference type="ARBA" id="ARBA00022801"/>
    </source>
</evidence>
<gene>
    <name evidence="13" type="primary">NDAI0F00750</name>
    <name evidence="13" type="ordered locus">NDAI_0F00750</name>
</gene>
<evidence type="ECO:0000256" key="2">
    <source>
        <dbReference type="ARBA" id="ARBA00001947"/>
    </source>
</evidence>
<comment type="catalytic activity">
    <reaction evidence="10">
        <text>(R)-S-lactoylglutathione + H2O = (R)-lactate + glutathione + H(+)</text>
        <dbReference type="Rhea" id="RHEA:25245"/>
        <dbReference type="ChEBI" id="CHEBI:15377"/>
        <dbReference type="ChEBI" id="CHEBI:15378"/>
        <dbReference type="ChEBI" id="CHEBI:16004"/>
        <dbReference type="ChEBI" id="CHEBI:57474"/>
        <dbReference type="ChEBI" id="CHEBI:57925"/>
        <dbReference type="EC" id="3.1.2.6"/>
    </reaction>
</comment>
<dbReference type="GeneID" id="11499133"/>
<evidence type="ECO:0000256" key="9">
    <source>
        <dbReference type="ARBA" id="ARBA00031044"/>
    </source>
</evidence>